<sequence>MTEILPIDSLMIDRWTNQWMKQLGFNHEQLLKRNTKVEQFSRFVLDRIQTKKSIDITKREQLLLETLREYEHRLSRTGFENDIREEFENMKLKQKELYIEKRHQELDLKEEKYIKELDQLFQNERSLCQILTVTQMEIITDETLVKRIERLQDYINTLNKIKTERLTTIKSYRTRLNDLCNRLDVKPDNLSIICQLIDEKYESCLTTDSLDQIESFLNKLECKSEEQEKYVNTLVGTLEKLYAKLARDDASPPKRSAAYILRHNTAETVKQVWFF</sequence>
<proteinExistence type="predicted"/>
<evidence type="ECO:0000313" key="1">
    <source>
        <dbReference type="EMBL" id="CAF3816039.1"/>
    </source>
</evidence>
<comment type="caution">
    <text evidence="1">The sequence shown here is derived from an EMBL/GenBank/DDBJ whole genome shotgun (WGS) entry which is preliminary data.</text>
</comment>
<accession>A0A819CD62</accession>
<dbReference type="Pfam" id="PF03999">
    <property type="entry name" value="MAP65_ASE1"/>
    <property type="match status" value="1"/>
</dbReference>
<reference evidence="1" key="1">
    <citation type="submission" date="2021-02" db="EMBL/GenBank/DDBJ databases">
        <authorList>
            <person name="Nowell W R."/>
        </authorList>
    </citation>
    <scope>NUCLEOTIDE SEQUENCE</scope>
</reference>
<dbReference type="EMBL" id="CAJOAX010002737">
    <property type="protein sequence ID" value="CAF3816039.1"/>
    <property type="molecule type" value="Genomic_DNA"/>
</dbReference>
<evidence type="ECO:0000313" key="2">
    <source>
        <dbReference type="Proteomes" id="UP000663823"/>
    </source>
</evidence>
<dbReference type="Proteomes" id="UP000663823">
    <property type="component" value="Unassembled WGS sequence"/>
</dbReference>
<dbReference type="AlphaFoldDB" id="A0A819CD62"/>
<gene>
    <name evidence="1" type="ORF">OTI717_LOCUS19116</name>
</gene>
<name>A0A819CD62_9BILA</name>
<protein>
    <submittedName>
        <fullName evidence="1">Uncharacterized protein</fullName>
    </submittedName>
</protein>
<organism evidence="1 2">
    <name type="scientific">Rotaria sordida</name>
    <dbReference type="NCBI Taxonomy" id="392033"/>
    <lineage>
        <taxon>Eukaryota</taxon>
        <taxon>Metazoa</taxon>
        <taxon>Spiralia</taxon>
        <taxon>Gnathifera</taxon>
        <taxon>Rotifera</taxon>
        <taxon>Eurotatoria</taxon>
        <taxon>Bdelloidea</taxon>
        <taxon>Philodinida</taxon>
        <taxon>Philodinidae</taxon>
        <taxon>Rotaria</taxon>
    </lineage>
</organism>